<evidence type="ECO:0000256" key="3">
    <source>
        <dbReference type="ARBA" id="ARBA00023163"/>
    </source>
</evidence>
<proteinExistence type="predicted"/>
<dbReference type="InterPro" id="IPR036388">
    <property type="entry name" value="WH-like_DNA-bd_sf"/>
</dbReference>
<dbReference type="Gene3D" id="3.40.1410.10">
    <property type="entry name" value="Chorismate lyase-like"/>
    <property type="match status" value="1"/>
</dbReference>
<dbReference type="InterPro" id="IPR028978">
    <property type="entry name" value="Chorismate_lyase_/UTRA_dom_sf"/>
</dbReference>
<keyword evidence="6" id="KW-1185">Reference proteome</keyword>
<keyword evidence="3" id="KW-0804">Transcription</keyword>
<dbReference type="Pfam" id="PF00392">
    <property type="entry name" value="GntR"/>
    <property type="match status" value="1"/>
</dbReference>
<dbReference type="Proteomes" id="UP000215633">
    <property type="component" value="Unassembled WGS sequence"/>
</dbReference>
<dbReference type="SMART" id="SM00866">
    <property type="entry name" value="UTRA"/>
    <property type="match status" value="1"/>
</dbReference>
<dbReference type="GO" id="GO:0045892">
    <property type="term" value="P:negative regulation of DNA-templated transcription"/>
    <property type="evidence" value="ECO:0007669"/>
    <property type="project" value="TreeGrafter"/>
</dbReference>
<gene>
    <name evidence="5" type="ORF">CAL24_17730</name>
</gene>
<dbReference type="EMBL" id="NEVT01000007">
    <property type="protein sequence ID" value="OZI73691.1"/>
    <property type="molecule type" value="Genomic_DNA"/>
</dbReference>
<sequence>MPISLYTQISEELARRIASQEYPVGTAIPPENALAEEFGASRHTVRAALRQLQDLGLIARRRGSGTTVEAVRPKAGFSQSLSSLEDLVQLAARTPRDIQKMQEIVADIELAGQLGVAAGTRWLRISSKRGEPGRPPMVWTDLYVDAHYRGIRKLAQQHPDRLVSELIEAHYGRRIATVEQMITARAIPAAIARELDVEPDSAGLFILRQYRDQAGNVVEASTSYHPAGRYQFSLTLIRER</sequence>
<name>A0A261VIU4_9BORD</name>
<dbReference type="SMART" id="SM00345">
    <property type="entry name" value="HTH_GNTR"/>
    <property type="match status" value="1"/>
</dbReference>
<dbReference type="PANTHER" id="PTHR44846">
    <property type="entry name" value="MANNOSYL-D-GLYCERATE TRANSPORT/METABOLISM SYSTEM REPRESSOR MNGR-RELATED"/>
    <property type="match status" value="1"/>
</dbReference>
<dbReference type="GO" id="GO:0003677">
    <property type="term" value="F:DNA binding"/>
    <property type="evidence" value="ECO:0007669"/>
    <property type="project" value="UniProtKB-KW"/>
</dbReference>
<evidence type="ECO:0000256" key="1">
    <source>
        <dbReference type="ARBA" id="ARBA00023015"/>
    </source>
</evidence>
<dbReference type="Gene3D" id="1.10.10.10">
    <property type="entry name" value="Winged helix-like DNA-binding domain superfamily/Winged helix DNA-binding domain"/>
    <property type="match status" value="1"/>
</dbReference>
<accession>A0A261VIU4</accession>
<keyword evidence="1" id="KW-0805">Transcription regulation</keyword>
<reference evidence="6" key="1">
    <citation type="submission" date="2017-05" db="EMBL/GenBank/DDBJ databases">
        <title>Complete and WGS of Bordetella genogroups.</title>
        <authorList>
            <person name="Spilker T."/>
            <person name="Lipuma J."/>
        </authorList>
    </citation>
    <scope>NUCLEOTIDE SEQUENCE [LARGE SCALE GENOMIC DNA]</scope>
    <source>
        <strain evidence="6">AU8256</strain>
    </source>
</reference>
<dbReference type="RefSeq" id="WP_028352995.1">
    <property type="nucleotide sequence ID" value="NZ_NEVT01000007.1"/>
</dbReference>
<dbReference type="CDD" id="cd07377">
    <property type="entry name" value="WHTH_GntR"/>
    <property type="match status" value="1"/>
</dbReference>
<dbReference type="PANTHER" id="PTHR44846:SF1">
    <property type="entry name" value="MANNOSYL-D-GLYCERATE TRANSPORT_METABOLISM SYSTEM REPRESSOR MNGR-RELATED"/>
    <property type="match status" value="1"/>
</dbReference>
<keyword evidence="2" id="KW-0238">DNA-binding</keyword>
<protein>
    <submittedName>
        <fullName evidence="5">GntR family transcriptional regulator</fullName>
    </submittedName>
</protein>
<dbReference type="Pfam" id="PF07702">
    <property type="entry name" value="UTRA"/>
    <property type="match status" value="1"/>
</dbReference>
<comment type="caution">
    <text evidence="5">The sequence shown here is derived from an EMBL/GenBank/DDBJ whole genome shotgun (WGS) entry which is preliminary data.</text>
</comment>
<dbReference type="SUPFAM" id="SSF46785">
    <property type="entry name" value="Winged helix' DNA-binding domain"/>
    <property type="match status" value="1"/>
</dbReference>
<dbReference type="SUPFAM" id="SSF64288">
    <property type="entry name" value="Chorismate lyase-like"/>
    <property type="match status" value="1"/>
</dbReference>
<evidence type="ECO:0000256" key="2">
    <source>
        <dbReference type="ARBA" id="ARBA00023125"/>
    </source>
</evidence>
<feature type="domain" description="HTH gntR-type" evidence="4">
    <location>
        <begin position="3"/>
        <end position="71"/>
    </location>
</feature>
<dbReference type="AlphaFoldDB" id="A0A261VIU4"/>
<evidence type="ECO:0000313" key="6">
    <source>
        <dbReference type="Proteomes" id="UP000215633"/>
    </source>
</evidence>
<dbReference type="InterPro" id="IPR011663">
    <property type="entry name" value="UTRA"/>
</dbReference>
<dbReference type="PRINTS" id="PR00035">
    <property type="entry name" value="HTHGNTR"/>
</dbReference>
<organism evidence="5 6">
    <name type="scientific">Bordetella genomosp. 2</name>
    <dbReference type="NCBI Taxonomy" id="1983456"/>
    <lineage>
        <taxon>Bacteria</taxon>
        <taxon>Pseudomonadati</taxon>
        <taxon>Pseudomonadota</taxon>
        <taxon>Betaproteobacteria</taxon>
        <taxon>Burkholderiales</taxon>
        <taxon>Alcaligenaceae</taxon>
        <taxon>Bordetella</taxon>
    </lineage>
</organism>
<dbReference type="GO" id="GO:0003700">
    <property type="term" value="F:DNA-binding transcription factor activity"/>
    <property type="evidence" value="ECO:0007669"/>
    <property type="project" value="InterPro"/>
</dbReference>
<dbReference type="InterPro" id="IPR036390">
    <property type="entry name" value="WH_DNA-bd_sf"/>
</dbReference>
<dbReference type="PROSITE" id="PS50949">
    <property type="entry name" value="HTH_GNTR"/>
    <property type="match status" value="1"/>
</dbReference>
<dbReference type="InterPro" id="IPR000524">
    <property type="entry name" value="Tscrpt_reg_HTH_GntR"/>
</dbReference>
<evidence type="ECO:0000259" key="4">
    <source>
        <dbReference type="PROSITE" id="PS50949"/>
    </source>
</evidence>
<evidence type="ECO:0000313" key="5">
    <source>
        <dbReference type="EMBL" id="OZI73691.1"/>
    </source>
</evidence>
<dbReference type="InterPro" id="IPR050679">
    <property type="entry name" value="Bact_HTH_transcr_reg"/>
</dbReference>